<reference evidence="1" key="1">
    <citation type="journal article" date="2015" name="Nature">
        <title>Complex archaea that bridge the gap between prokaryotes and eukaryotes.</title>
        <authorList>
            <person name="Spang A."/>
            <person name="Saw J.H."/>
            <person name="Jorgensen S.L."/>
            <person name="Zaremba-Niedzwiedzka K."/>
            <person name="Martijn J."/>
            <person name="Lind A.E."/>
            <person name="van Eijk R."/>
            <person name="Schleper C."/>
            <person name="Guy L."/>
            <person name="Ettema T.J."/>
        </authorList>
    </citation>
    <scope>NUCLEOTIDE SEQUENCE</scope>
</reference>
<accession>A0A0F8Y8X0</accession>
<organism evidence="1">
    <name type="scientific">marine sediment metagenome</name>
    <dbReference type="NCBI Taxonomy" id="412755"/>
    <lineage>
        <taxon>unclassified sequences</taxon>
        <taxon>metagenomes</taxon>
        <taxon>ecological metagenomes</taxon>
    </lineage>
</organism>
<proteinExistence type="predicted"/>
<comment type="caution">
    <text evidence="1">The sequence shown here is derived from an EMBL/GenBank/DDBJ whole genome shotgun (WGS) entry which is preliminary data.</text>
</comment>
<evidence type="ECO:0000313" key="1">
    <source>
        <dbReference type="EMBL" id="KKK77818.1"/>
    </source>
</evidence>
<gene>
    <name evidence="1" type="ORF">LCGC14_2849770</name>
</gene>
<dbReference type="AlphaFoldDB" id="A0A0F8Y8X0"/>
<name>A0A0F8Y8X0_9ZZZZ</name>
<protein>
    <submittedName>
        <fullName evidence="1">Uncharacterized protein</fullName>
    </submittedName>
</protein>
<sequence length="89" mass="9208">MANITLTYNPKAGGRVRVTTGVITAAHIRTFHRAGFIFAPGANVGFYSPGATGQTTIIADVTSIHSDTLTLTESTTGYYDDTANGAKGG</sequence>
<dbReference type="EMBL" id="LAZR01054768">
    <property type="protein sequence ID" value="KKK77818.1"/>
    <property type="molecule type" value="Genomic_DNA"/>
</dbReference>